<accession>A0A673T0J0</accession>
<evidence type="ECO:0000256" key="2">
    <source>
        <dbReference type="ARBA" id="ARBA00022859"/>
    </source>
</evidence>
<keyword evidence="6" id="KW-1185">Reference proteome</keyword>
<evidence type="ECO:0000256" key="1">
    <source>
        <dbReference type="ARBA" id="ARBA00022729"/>
    </source>
</evidence>
<dbReference type="GO" id="GO:0007166">
    <property type="term" value="P:cell surface receptor signaling pathway"/>
    <property type="evidence" value="ECO:0007669"/>
    <property type="project" value="TreeGrafter"/>
</dbReference>
<feature type="domain" description="Immunoglobulin V-set" evidence="4">
    <location>
        <begin position="27"/>
        <end position="118"/>
    </location>
</feature>
<name>A0A673T0J0_SURSU</name>
<dbReference type="Proteomes" id="UP000472268">
    <property type="component" value="Chromosome 2"/>
</dbReference>
<organism evidence="5 6">
    <name type="scientific">Suricata suricatta</name>
    <name type="common">Meerkat</name>
    <dbReference type="NCBI Taxonomy" id="37032"/>
    <lineage>
        <taxon>Eukaryota</taxon>
        <taxon>Metazoa</taxon>
        <taxon>Chordata</taxon>
        <taxon>Craniata</taxon>
        <taxon>Vertebrata</taxon>
        <taxon>Euteleostomi</taxon>
        <taxon>Mammalia</taxon>
        <taxon>Eutheria</taxon>
        <taxon>Laurasiatheria</taxon>
        <taxon>Carnivora</taxon>
        <taxon>Feliformia</taxon>
        <taxon>Herpestidae</taxon>
        <taxon>Suricata</taxon>
    </lineage>
</organism>
<dbReference type="OMA" id="VHKCAQS"/>
<dbReference type="Pfam" id="PF07686">
    <property type="entry name" value="V-set"/>
    <property type="match status" value="1"/>
</dbReference>
<dbReference type="PANTHER" id="PTHR23268">
    <property type="entry name" value="T-CELL RECEPTOR BETA CHAIN"/>
    <property type="match status" value="1"/>
</dbReference>
<reference evidence="5" key="2">
    <citation type="submission" date="2025-08" db="UniProtKB">
        <authorList>
            <consortium name="Ensembl"/>
        </authorList>
    </citation>
    <scope>IDENTIFICATION</scope>
</reference>
<dbReference type="InterPro" id="IPR013106">
    <property type="entry name" value="Ig_V-set"/>
</dbReference>
<dbReference type="SUPFAM" id="SSF48726">
    <property type="entry name" value="Immunoglobulin"/>
    <property type="match status" value="1"/>
</dbReference>
<reference evidence="5 6" key="1">
    <citation type="submission" date="2019-05" db="EMBL/GenBank/DDBJ databases">
        <title>A Chromosome-scale Meerkat (S. suricatta) Genome Assembly.</title>
        <authorList>
            <person name="Dudchenko O."/>
            <person name="Lieberman Aiden E."/>
            <person name="Tung J."/>
            <person name="Barreiro L.B."/>
            <person name="Clutton-Brock T.H."/>
        </authorList>
    </citation>
    <scope>NUCLEOTIDE SEQUENCE [LARGE SCALE GENOMIC DNA]</scope>
</reference>
<proteinExistence type="predicted"/>
<evidence type="ECO:0000259" key="4">
    <source>
        <dbReference type="Pfam" id="PF07686"/>
    </source>
</evidence>
<dbReference type="GO" id="GO:0002376">
    <property type="term" value="P:immune system process"/>
    <property type="evidence" value="ECO:0007669"/>
    <property type="project" value="UniProtKB-KW"/>
</dbReference>
<dbReference type="InterPro" id="IPR036179">
    <property type="entry name" value="Ig-like_dom_sf"/>
</dbReference>
<dbReference type="GO" id="GO:0005886">
    <property type="term" value="C:plasma membrane"/>
    <property type="evidence" value="ECO:0007669"/>
    <property type="project" value="TreeGrafter"/>
</dbReference>
<evidence type="ECO:0000313" key="6">
    <source>
        <dbReference type="Proteomes" id="UP000472268"/>
    </source>
</evidence>
<dbReference type="InterPro" id="IPR050413">
    <property type="entry name" value="TCR_beta_variable"/>
</dbReference>
<dbReference type="InterPro" id="IPR013783">
    <property type="entry name" value="Ig-like_fold"/>
</dbReference>
<feature type="chain" id="PRO_5025532566" description="Immunoglobulin V-set domain-containing protein" evidence="3">
    <location>
        <begin position="23"/>
        <end position="147"/>
    </location>
</feature>
<dbReference type="PANTHER" id="PTHR23268:SF111">
    <property type="entry name" value="IMMUNOGLOBULIN V-SET DOMAIN-CONTAINING PROTEIN"/>
    <property type="match status" value="1"/>
</dbReference>
<dbReference type="Ensembl" id="ENSSSUT00005002992.1">
    <property type="protein sequence ID" value="ENSSSUP00005002559.1"/>
    <property type="gene ID" value="ENSSSUG00005001730.1"/>
</dbReference>
<keyword evidence="1 3" id="KW-0732">Signal</keyword>
<dbReference type="Gene3D" id="2.60.40.10">
    <property type="entry name" value="Immunoglobulins"/>
    <property type="match status" value="1"/>
</dbReference>
<sequence>MGSCILCYVALYLLEQVRPTRAEIYQTPAFLLHRAGREVTLECKQNLEYNAMYWYWQAPGQGLRLIYYSTVEKDVQRGDIAEGYSVSREEKGLFPLTLKVAHTNQTGLYLCSGSAPRWSTPPGHLHTNLLQPCGPMAVISPKSSSAE</sequence>
<reference evidence="5" key="3">
    <citation type="submission" date="2025-09" db="UniProtKB">
        <authorList>
            <consortium name="Ensembl"/>
        </authorList>
    </citation>
    <scope>IDENTIFICATION</scope>
</reference>
<protein>
    <recommendedName>
        <fullName evidence="4">Immunoglobulin V-set domain-containing protein</fullName>
    </recommendedName>
</protein>
<dbReference type="AlphaFoldDB" id="A0A673T0J0"/>
<feature type="signal peptide" evidence="3">
    <location>
        <begin position="1"/>
        <end position="22"/>
    </location>
</feature>
<evidence type="ECO:0000313" key="5">
    <source>
        <dbReference type="Ensembl" id="ENSSSUP00005002559.1"/>
    </source>
</evidence>
<keyword evidence="2" id="KW-0391">Immunity</keyword>
<evidence type="ECO:0000256" key="3">
    <source>
        <dbReference type="SAM" id="SignalP"/>
    </source>
</evidence>